<reference evidence="2 3" key="1">
    <citation type="submission" date="2018-11" db="EMBL/GenBank/DDBJ databases">
        <title>Genome sequence of Apiotrichum porosum DSM 27194.</title>
        <authorList>
            <person name="Aliyu H."/>
            <person name="Gorte O."/>
            <person name="Ochsenreither K."/>
        </authorList>
    </citation>
    <scope>NUCLEOTIDE SEQUENCE [LARGE SCALE GENOMIC DNA]</scope>
    <source>
        <strain evidence="2 3">DSM 27194</strain>
    </source>
</reference>
<dbReference type="Pfam" id="PF04525">
    <property type="entry name" value="LOR"/>
    <property type="match status" value="1"/>
</dbReference>
<dbReference type="Gene3D" id="2.40.160.200">
    <property type="entry name" value="LURP1-related"/>
    <property type="match status" value="1"/>
</dbReference>
<dbReference type="OrthoDB" id="97518at2759"/>
<dbReference type="EMBL" id="RSCE01000004">
    <property type="protein sequence ID" value="RSH83552.1"/>
    <property type="molecule type" value="Genomic_DNA"/>
</dbReference>
<dbReference type="SUPFAM" id="SSF54518">
    <property type="entry name" value="Tubby C-terminal domain-like"/>
    <property type="match status" value="1"/>
</dbReference>
<evidence type="ECO:0000313" key="2">
    <source>
        <dbReference type="EMBL" id="RSH83552.1"/>
    </source>
</evidence>
<dbReference type="InterPro" id="IPR038595">
    <property type="entry name" value="LOR_sf"/>
</dbReference>
<keyword evidence="3" id="KW-1185">Reference proteome</keyword>
<proteinExistence type="inferred from homology"/>
<dbReference type="GeneID" id="39591783"/>
<gene>
    <name evidence="2" type="ORF">EHS24_007240</name>
</gene>
<comment type="similarity">
    <text evidence="1">Belongs to the LOR family.</text>
</comment>
<comment type="caution">
    <text evidence="2">The sequence shown here is derived from an EMBL/GenBank/DDBJ whole genome shotgun (WGS) entry which is preliminary data.</text>
</comment>
<dbReference type="Proteomes" id="UP000279236">
    <property type="component" value="Unassembled WGS sequence"/>
</dbReference>
<sequence length="208" mass="22981">MGKPGEPTRLLDAIDPPVGVLPRFCRDTQTTIILQDKVFNVSGDSFIVCDTGGGQILRCAAKGMSLRAKKGVLQLVRVFMRTKLVTLLRKKVVEDPQGNELFRIDQKLGIKTKMHTTFKDASTGKDTTLALKGDVFRFNAEIMLDNEEGPVVGTISREYWNDGGWRKNKQTYYVTVAPGMDLALMIVFCIAFDELKHEQHGSSGGGGQ</sequence>
<dbReference type="RefSeq" id="XP_028477504.1">
    <property type="nucleotide sequence ID" value="XM_028622612.1"/>
</dbReference>
<dbReference type="InterPro" id="IPR007612">
    <property type="entry name" value="LOR"/>
</dbReference>
<evidence type="ECO:0000256" key="1">
    <source>
        <dbReference type="ARBA" id="ARBA00005437"/>
    </source>
</evidence>
<organism evidence="2 3">
    <name type="scientific">Apiotrichum porosum</name>
    <dbReference type="NCBI Taxonomy" id="105984"/>
    <lineage>
        <taxon>Eukaryota</taxon>
        <taxon>Fungi</taxon>
        <taxon>Dikarya</taxon>
        <taxon>Basidiomycota</taxon>
        <taxon>Agaricomycotina</taxon>
        <taxon>Tremellomycetes</taxon>
        <taxon>Trichosporonales</taxon>
        <taxon>Trichosporonaceae</taxon>
        <taxon>Apiotrichum</taxon>
    </lineage>
</organism>
<name>A0A427XXL1_9TREE</name>
<evidence type="ECO:0000313" key="3">
    <source>
        <dbReference type="Proteomes" id="UP000279236"/>
    </source>
</evidence>
<dbReference type="STRING" id="105984.A0A427XXL1"/>
<dbReference type="InterPro" id="IPR025659">
    <property type="entry name" value="Tubby-like_C"/>
</dbReference>
<accession>A0A427XXL1</accession>
<protein>
    <submittedName>
        <fullName evidence="2">Uncharacterized protein</fullName>
    </submittedName>
</protein>
<dbReference type="AlphaFoldDB" id="A0A427XXL1"/>